<evidence type="ECO:0000313" key="2">
    <source>
        <dbReference type="Proteomes" id="UP001470230"/>
    </source>
</evidence>
<sequence length="216" mass="25033">MSSKKKLFGGKHGTVVLHKKKIPKGSRQYILLEQKRATLNAGDFKQSIRLPPDTPIDDWLAANTVDFYNELLVLMDSLLDCCSVTVCTTMCAGPKYQYLWQDGGRYKSPTNVPAHTYISLLFQWIDELLDNKSVFPPDPEVPFPKNFKDVVKSIFKRLFRVYAHFYYHHLPDIREAELEANFNTAFRHFYTFVDEFHLISSSELEPLKEIIQSFSS</sequence>
<keyword evidence="2" id="KW-1185">Reference proteome</keyword>
<gene>
    <name evidence="1" type="ORF">M9Y10_002429</name>
</gene>
<dbReference type="Proteomes" id="UP001470230">
    <property type="component" value="Unassembled WGS sequence"/>
</dbReference>
<dbReference type="Gene3D" id="1.20.140.30">
    <property type="entry name" value="MOB kinase activator"/>
    <property type="match status" value="1"/>
</dbReference>
<dbReference type="SMART" id="SM01388">
    <property type="entry name" value="Mob1_phocein"/>
    <property type="match status" value="1"/>
</dbReference>
<dbReference type="InterPro" id="IPR036703">
    <property type="entry name" value="MOB_kinase_act_sf"/>
</dbReference>
<dbReference type="EMBL" id="JAPFFF010000001">
    <property type="protein sequence ID" value="KAK8900106.1"/>
    <property type="molecule type" value="Genomic_DNA"/>
</dbReference>
<organism evidence="1 2">
    <name type="scientific">Tritrichomonas musculus</name>
    <dbReference type="NCBI Taxonomy" id="1915356"/>
    <lineage>
        <taxon>Eukaryota</taxon>
        <taxon>Metamonada</taxon>
        <taxon>Parabasalia</taxon>
        <taxon>Tritrichomonadida</taxon>
        <taxon>Tritrichomonadidae</taxon>
        <taxon>Tritrichomonas</taxon>
    </lineage>
</organism>
<accession>A0ABR2LAS1</accession>
<proteinExistence type="predicted"/>
<dbReference type="PANTHER" id="PTHR22599">
    <property type="entry name" value="MPS ONE BINDER KINASE ACTIVATOR-LIKE MOB"/>
    <property type="match status" value="1"/>
</dbReference>
<dbReference type="Pfam" id="PF03637">
    <property type="entry name" value="Mob1_phocein"/>
    <property type="match status" value="1"/>
</dbReference>
<protein>
    <submittedName>
        <fullName evidence="1">Mitotic exit network component</fullName>
    </submittedName>
</protein>
<dbReference type="InterPro" id="IPR005301">
    <property type="entry name" value="MOB_kinase_act_fam"/>
</dbReference>
<name>A0ABR2LAS1_9EUKA</name>
<dbReference type="SUPFAM" id="SSF101152">
    <property type="entry name" value="Mob1/phocein"/>
    <property type="match status" value="1"/>
</dbReference>
<comment type="caution">
    <text evidence="1">The sequence shown here is derived from an EMBL/GenBank/DDBJ whole genome shotgun (WGS) entry which is preliminary data.</text>
</comment>
<evidence type="ECO:0000313" key="1">
    <source>
        <dbReference type="EMBL" id="KAK8900106.1"/>
    </source>
</evidence>
<reference evidence="1 2" key="1">
    <citation type="submission" date="2024-04" db="EMBL/GenBank/DDBJ databases">
        <title>Tritrichomonas musculus Genome.</title>
        <authorList>
            <person name="Alves-Ferreira E."/>
            <person name="Grigg M."/>
            <person name="Lorenzi H."/>
            <person name="Galac M."/>
        </authorList>
    </citation>
    <scope>NUCLEOTIDE SEQUENCE [LARGE SCALE GENOMIC DNA]</scope>
    <source>
        <strain evidence="1 2">EAF2021</strain>
    </source>
</reference>